<dbReference type="SUPFAM" id="SSF48179">
    <property type="entry name" value="6-phosphogluconate dehydrogenase C-terminal domain-like"/>
    <property type="match status" value="1"/>
</dbReference>
<dbReference type="Pfam" id="PF08125">
    <property type="entry name" value="Mannitol_dh_C"/>
    <property type="match status" value="1"/>
</dbReference>
<organism evidence="10 12">
    <name type="scientific">Cellulomonas hominis</name>
    <dbReference type="NCBI Taxonomy" id="156981"/>
    <lineage>
        <taxon>Bacteria</taxon>
        <taxon>Bacillati</taxon>
        <taxon>Actinomycetota</taxon>
        <taxon>Actinomycetes</taxon>
        <taxon>Micrococcales</taxon>
        <taxon>Cellulomonadaceae</taxon>
        <taxon>Cellulomonas</taxon>
    </lineage>
</organism>
<dbReference type="GO" id="GO:0019594">
    <property type="term" value="P:mannitol metabolic process"/>
    <property type="evidence" value="ECO:0007669"/>
    <property type="project" value="InterPro"/>
</dbReference>
<reference evidence="10 12" key="1">
    <citation type="submission" date="2019-07" db="EMBL/GenBank/DDBJ databases">
        <title>Whole genome shotgun sequence of Cellulomonas hominis NBRC 16055.</title>
        <authorList>
            <person name="Hosoyama A."/>
            <person name="Uohara A."/>
            <person name="Ohji S."/>
            <person name="Ichikawa N."/>
        </authorList>
    </citation>
    <scope>NUCLEOTIDE SEQUENCE [LARGE SCALE GENOMIC DNA]</scope>
    <source>
        <strain evidence="10 12">NBRC 16055</strain>
    </source>
</reference>
<dbReference type="InterPro" id="IPR008927">
    <property type="entry name" value="6-PGluconate_DH-like_C_sf"/>
</dbReference>
<feature type="region of interest" description="Disordered" evidence="7">
    <location>
        <begin position="1"/>
        <end position="23"/>
    </location>
</feature>
<dbReference type="PANTHER" id="PTHR43362:SF1">
    <property type="entry name" value="MANNITOL DEHYDROGENASE 2-RELATED"/>
    <property type="match status" value="1"/>
</dbReference>
<comment type="caution">
    <text evidence="10">The sequence shown here is derived from an EMBL/GenBank/DDBJ whole genome shotgun (WGS) entry which is preliminary data.</text>
</comment>
<name>A0A511FC61_9CELL</name>
<feature type="domain" description="Mannitol dehydrogenase C-terminal" evidence="9">
    <location>
        <begin position="287"/>
        <end position="414"/>
    </location>
</feature>
<evidence type="ECO:0000256" key="7">
    <source>
        <dbReference type="SAM" id="MobiDB-lite"/>
    </source>
</evidence>
<dbReference type="Gene3D" id="3.40.50.720">
    <property type="entry name" value="NAD(P)-binding Rossmann-like Domain"/>
    <property type="match status" value="1"/>
</dbReference>
<keyword evidence="5" id="KW-0520">NAD</keyword>
<dbReference type="InterPro" id="IPR013328">
    <property type="entry name" value="6PGD_dom2"/>
</dbReference>
<dbReference type="PANTHER" id="PTHR43362">
    <property type="entry name" value="MANNITOL DEHYDROGENASE DSF1-RELATED"/>
    <property type="match status" value="1"/>
</dbReference>
<sequence length="473" mass="50132">MITHLEHRQAAPTGLRLSRAAGHGRPTAPVRIVHLGLGNFFRAHQAWYTDNAPDAADWGIAAFTGLSRDLADALAPQDGLYTLVTRAPDGERLRVVSSVSAVHGGDEHDAWLGYWADRAVAVATFTVTEAGYVRGPDGGLDTSRADVRADVAALRADPHAPVTTVPARVVAGLRLRRSTGAGPMTLLPCDNLPENGAALRRVVLDLADLVDPGLAAWIAEHVAFATTMVDRITPATTAEERDAVRAATGLADTAPVRTEPYSEWVIAGTFPAGRPAWEEAGAQIVEDVLPFEQRKLWLLNGAHSLLAYAGGVLGHRTVAEAVADPWVRGWVEAWWDEASRHLDLPDDDLLAYRRALVERFGNPRIEHLLAQIAADGSEKLPVRVGPVLAAECAAGRLPLGASTVVAGWALHLRGRGAPLSEARPDRVAGLADGDLADTVRAVLDRLGPGLGGHEPLVATVLDGARALEALAEA</sequence>
<feature type="domain" description="Mannitol dehydrogenase N-terminal" evidence="8">
    <location>
        <begin position="31"/>
        <end position="278"/>
    </location>
</feature>
<dbReference type="PRINTS" id="PR00084">
    <property type="entry name" value="MTLDHDRGNASE"/>
</dbReference>
<evidence type="ECO:0000313" key="10">
    <source>
        <dbReference type="EMBL" id="GEL46194.1"/>
    </source>
</evidence>
<gene>
    <name evidence="10" type="primary">uxuB</name>
    <name evidence="10" type="ORF">CHO01_13100</name>
    <name evidence="11" type="ORF">HNR08_000808</name>
</gene>
<dbReference type="InterPro" id="IPR013131">
    <property type="entry name" value="Mannitol_DH_N"/>
</dbReference>
<evidence type="ECO:0000256" key="5">
    <source>
        <dbReference type="ARBA" id="ARBA00023027"/>
    </source>
</evidence>
<dbReference type="RefSeq" id="WP_222596005.1">
    <property type="nucleotide sequence ID" value="NZ_BJVQ01000012.1"/>
</dbReference>
<evidence type="ECO:0000259" key="9">
    <source>
        <dbReference type="Pfam" id="PF08125"/>
    </source>
</evidence>
<dbReference type="InterPro" id="IPR013118">
    <property type="entry name" value="Mannitol_DH_C"/>
</dbReference>
<evidence type="ECO:0000313" key="12">
    <source>
        <dbReference type="Proteomes" id="UP000321723"/>
    </source>
</evidence>
<dbReference type="InterPro" id="IPR023027">
    <property type="entry name" value="Mannitol_DH_CS"/>
</dbReference>
<evidence type="ECO:0000313" key="11">
    <source>
        <dbReference type="EMBL" id="MBB5472072.1"/>
    </source>
</evidence>
<comment type="catalytic activity">
    <reaction evidence="6">
        <text>D-mannitol 1-phosphate + NAD(+) = beta-D-fructose 6-phosphate + NADH + H(+)</text>
        <dbReference type="Rhea" id="RHEA:19661"/>
        <dbReference type="ChEBI" id="CHEBI:15378"/>
        <dbReference type="ChEBI" id="CHEBI:57540"/>
        <dbReference type="ChEBI" id="CHEBI:57634"/>
        <dbReference type="ChEBI" id="CHEBI:57945"/>
        <dbReference type="ChEBI" id="CHEBI:61381"/>
        <dbReference type="EC" id="1.1.1.17"/>
    </reaction>
</comment>
<evidence type="ECO:0000256" key="2">
    <source>
        <dbReference type="ARBA" id="ARBA00012939"/>
    </source>
</evidence>
<dbReference type="InterPro" id="IPR000669">
    <property type="entry name" value="Mannitol_DH"/>
</dbReference>
<dbReference type="GO" id="GO:0008926">
    <property type="term" value="F:mannitol-1-phosphate 5-dehydrogenase activity"/>
    <property type="evidence" value="ECO:0007669"/>
    <property type="project" value="UniProtKB-EC"/>
</dbReference>
<dbReference type="AlphaFoldDB" id="A0A511FC61"/>
<dbReference type="Pfam" id="PF01232">
    <property type="entry name" value="Mannitol_dh"/>
    <property type="match status" value="1"/>
</dbReference>
<proteinExistence type="inferred from homology"/>
<reference evidence="11 13" key="2">
    <citation type="submission" date="2020-08" db="EMBL/GenBank/DDBJ databases">
        <title>Sequencing the genomes of 1000 actinobacteria strains.</title>
        <authorList>
            <person name="Klenk H.-P."/>
        </authorList>
    </citation>
    <scope>NUCLEOTIDE SEQUENCE [LARGE SCALE GENOMIC DNA]</scope>
    <source>
        <strain evidence="11 13">DSM 9581</strain>
    </source>
</reference>
<dbReference type="SUPFAM" id="SSF51735">
    <property type="entry name" value="NAD(P)-binding Rossmann-fold domains"/>
    <property type="match status" value="1"/>
</dbReference>
<evidence type="ECO:0000256" key="1">
    <source>
        <dbReference type="ARBA" id="ARBA00006541"/>
    </source>
</evidence>
<keyword evidence="12" id="KW-1185">Reference proteome</keyword>
<evidence type="ECO:0000256" key="3">
    <source>
        <dbReference type="ARBA" id="ARBA00016219"/>
    </source>
</evidence>
<protein>
    <recommendedName>
        <fullName evidence="3">Mannitol-1-phosphate 5-dehydrogenase</fullName>
        <ecNumber evidence="2">1.1.1.17</ecNumber>
    </recommendedName>
</protein>
<dbReference type="PROSITE" id="PS00974">
    <property type="entry name" value="MANNITOL_DHGENASE"/>
    <property type="match status" value="1"/>
</dbReference>
<dbReference type="EC" id="1.1.1.17" evidence="2"/>
<dbReference type="Proteomes" id="UP000564629">
    <property type="component" value="Unassembled WGS sequence"/>
</dbReference>
<keyword evidence="4 11" id="KW-0560">Oxidoreductase</keyword>
<evidence type="ECO:0000256" key="4">
    <source>
        <dbReference type="ARBA" id="ARBA00023002"/>
    </source>
</evidence>
<dbReference type="InterPro" id="IPR036291">
    <property type="entry name" value="NAD(P)-bd_dom_sf"/>
</dbReference>
<accession>A0A511FC61</accession>
<evidence type="ECO:0000313" key="13">
    <source>
        <dbReference type="Proteomes" id="UP000564629"/>
    </source>
</evidence>
<dbReference type="Gene3D" id="1.10.1040.10">
    <property type="entry name" value="N-(1-d-carboxylethyl)-l-norvaline Dehydrogenase, domain 2"/>
    <property type="match status" value="1"/>
</dbReference>
<comment type="similarity">
    <text evidence="1">Belongs to the mannitol dehydrogenase family.</text>
</comment>
<evidence type="ECO:0000259" key="8">
    <source>
        <dbReference type="Pfam" id="PF01232"/>
    </source>
</evidence>
<dbReference type="EMBL" id="JACHDN010000001">
    <property type="protein sequence ID" value="MBB5472072.1"/>
    <property type="molecule type" value="Genomic_DNA"/>
</dbReference>
<evidence type="ECO:0000256" key="6">
    <source>
        <dbReference type="ARBA" id="ARBA00048615"/>
    </source>
</evidence>
<dbReference type="InterPro" id="IPR050988">
    <property type="entry name" value="Mannitol_DH/Oxidoreductase"/>
</dbReference>
<dbReference type="Proteomes" id="UP000321723">
    <property type="component" value="Unassembled WGS sequence"/>
</dbReference>
<dbReference type="EMBL" id="BJVQ01000012">
    <property type="protein sequence ID" value="GEL46194.1"/>
    <property type="molecule type" value="Genomic_DNA"/>
</dbReference>